<dbReference type="PANTHER" id="PTHR21780">
    <property type="entry name" value="TRANSMEMBRANE PROTEIN 209"/>
    <property type="match status" value="1"/>
</dbReference>
<dbReference type="InterPro" id="IPR019176">
    <property type="entry name" value="Cytochrome_B561-rel"/>
</dbReference>
<evidence type="ECO:0000313" key="3">
    <source>
        <dbReference type="EMBL" id="CEP03947.1"/>
    </source>
</evidence>
<dbReference type="EMBL" id="CDSF01000157">
    <property type="protein sequence ID" value="CEP03947.1"/>
    <property type="molecule type" value="Genomic_DNA"/>
</dbReference>
<dbReference type="AlphaFoldDB" id="A0A0G4J8T3"/>
<dbReference type="Proteomes" id="UP000039324">
    <property type="component" value="Unassembled WGS sequence"/>
</dbReference>
<keyword evidence="2" id="KW-1133">Transmembrane helix</keyword>
<accession>A0A0G4J8T3</accession>
<feature type="compositionally biased region" description="Low complexity" evidence="1">
    <location>
        <begin position="148"/>
        <end position="161"/>
    </location>
</feature>
<dbReference type="GO" id="GO:0016020">
    <property type="term" value="C:membrane"/>
    <property type="evidence" value="ECO:0007669"/>
    <property type="project" value="TreeGrafter"/>
</dbReference>
<reference evidence="3 4" key="1">
    <citation type="submission" date="2015-02" db="EMBL/GenBank/DDBJ databases">
        <authorList>
            <person name="Chooi Y.-H."/>
        </authorList>
    </citation>
    <scope>NUCLEOTIDE SEQUENCE [LARGE SCALE GENOMIC DNA]</scope>
    <source>
        <strain evidence="3">E3</strain>
    </source>
</reference>
<keyword evidence="2" id="KW-0812">Transmembrane</keyword>
<feature type="region of interest" description="Disordered" evidence="1">
    <location>
        <begin position="100"/>
        <end position="187"/>
    </location>
</feature>
<feature type="compositionally biased region" description="Low complexity" evidence="1">
    <location>
        <begin position="101"/>
        <end position="121"/>
    </location>
</feature>
<dbReference type="OrthoDB" id="509821at2759"/>
<sequence length="528" mass="56966">MEASSLSSPGMVRRRDGRIGETDAFARTGTGSAYPAPTAVRLSLLVAALVLLQCVRIGPDLLRLVGTAVVAMHLIVGVVQMLGGSSRRSAVAPDPFVAGRAAAAPSTPSSSTATAGSIISPGSRRSTPSRLDPYTASMTPPPFHAGSPQAKPKPAPEQADAGRWSGAAAPSSRRAIAGPTTTPQSSPYMQTYLPSVREESSSQLHCQAGQTANEFEEMALHDMAAGELRQLRVSPERMETLAERMRSFLAMDVLRPLCNELRASDASLFEIRDRLVASGMPVAMALSQCDPNNAVAVAKVLRDNLGTRPACAYSHAISLIKRVVRPGSVPQVQGVLEVRRQLDEFLAVPRPDEDDLGSFPMDYVESRLFRLGEDTLISDFHWDSGMPYKGKAWSADTAPTDTQILLHVFSRWVDTQVLPRGSFSRAYVASVSRKTGVSRRALGPLVIEQTRAVPPYFVLVTNAGRKYHPLPGRHVVFNTLALFVFLIHKDHDGKVCRCSIASLAKSRTARLALQPGVSDDDDNDDDYT</sequence>
<name>A0A0G4J8T3_PLABS</name>
<organism evidence="3 4">
    <name type="scientific">Plasmodiophora brassicae</name>
    <name type="common">Clubroot disease agent</name>
    <dbReference type="NCBI Taxonomy" id="37360"/>
    <lineage>
        <taxon>Eukaryota</taxon>
        <taxon>Sar</taxon>
        <taxon>Rhizaria</taxon>
        <taxon>Endomyxa</taxon>
        <taxon>Phytomyxea</taxon>
        <taxon>Plasmodiophorida</taxon>
        <taxon>Plasmodiophoridae</taxon>
        <taxon>Plasmodiophora</taxon>
    </lineage>
</organism>
<keyword evidence="2" id="KW-0472">Membrane</keyword>
<feature type="transmembrane region" description="Helical" evidence="2">
    <location>
        <begin position="33"/>
        <end position="52"/>
    </location>
</feature>
<feature type="region of interest" description="Disordered" evidence="1">
    <location>
        <begin position="1"/>
        <end position="20"/>
    </location>
</feature>
<dbReference type="OMA" id="PACAYSH"/>
<dbReference type="PANTHER" id="PTHR21780:SF0">
    <property type="entry name" value="TRANSMEMBRANE PROTEIN 209"/>
    <property type="match status" value="1"/>
</dbReference>
<protein>
    <submittedName>
        <fullName evidence="3">Uncharacterized protein</fullName>
    </submittedName>
</protein>
<evidence type="ECO:0000256" key="1">
    <source>
        <dbReference type="SAM" id="MobiDB-lite"/>
    </source>
</evidence>
<keyword evidence="4" id="KW-1185">Reference proteome</keyword>
<evidence type="ECO:0000256" key="2">
    <source>
        <dbReference type="SAM" id="Phobius"/>
    </source>
</evidence>
<feature type="transmembrane region" description="Helical" evidence="2">
    <location>
        <begin position="64"/>
        <end position="83"/>
    </location>
</feature>
<proteinExistence type="predicted"/>
<dbReference type="Pfam" id="PF09786">
    <property type="entry name" value="CytochromB561_N"/>
    <property type="match status" value="1"/>
</dbReference>
<evidence type="ECO:0000313" key="4">
    <source>
        <dbReference type="Proteomes" id="UP000039324"/>
    </source>
</evidence>
<gene>
    <name evidence="3" type="ORF">PBRA_009527</name>
</gene>